<dbReference type="Proteomes" id="UP000805193">
    <property type="component" value="Unassembled WGS sequence"/>
</dbReference>
<protein>
    <submittedName>
        <fullName evidence="1">Uncharacterized protein</fullName>
    </submittedName>
</protein>
<evidence type="ECO:0000313" key="2">
    <source>
        <dbReference type="Proteomes" id="UP000805193"/>
    </source>
</evidence>
<evidence type="ECO:0000313" key="1">
    <source>
        <dbReference type="EMBL" id="KAG0411547.1"/>
    </source>
</evidence>
<gene>
    <name evidence="1" type="ORF">HPB47_011326</name>
</gene>
<sequence>MVTIRKLATSIEQVTGMLRRIRKKRHELGEKEAIRLVQAFAISRITYGTAYLRLTKTELKKLNVVIKKALKSGTVYVDAARGQDGSATAALMLSEREKTISAESVKRIDSAARAEECTAVCEENLEEMGGNAALANEFELPFSDLTPTEREMLVRTLNSGLALYEGAPDLPPAPRSPPQSVSG</sequence>
<name>A0AC60NWL3_IXOPE</name>
<comment type="caution">
    <text evidence="1">The sequence shown here is derived from an EMBL/GenBank/DDBJ whole genome shotgun (WGS) entry which is preliminary data.</text>
</comment>
<accession>A0AC60NWL3</accession>
<dbReference type="EMBL" id="JABSTQ010011421">
    <property type="protein sequence ID" value="KAG0411547.1"/>
    <property type="molecule type" value="Genomic_DNA"/>
</dbReference>
<proteinExistence type="predicted"/>
<reference evidence="1 2" key="1">
    <citation type="journal article" date="2020" name="Cell">
        <title>Large-Scale Comparative Analyses of Tick Genomes Elucidate Their Genetic Diversity and Vector Capacities.</title>
        <authorList>
            <consortium name="Tick Genome and Microbiome Consortium (TIGMIC)"/>
            <person name="Jia N."/>
            <person name="Wang J."/>
            <person name="Shi W."/>
            <person name="Du L."/>
            <person name="Sun Y."/>
            <person name="Zhan W."/>
            <person name="Jiang J.F."/>
            <person name="Wang Q."/>
            <person name="Zhang B."/>
            <person name="Ji P."/>
            <person name="Bell-Sakyi L."/>
            <person name="Cui X.M."/>
            <person name="Yuan T.T."/>
            <person name="Jiang B.G."/>
            <person name="Yang W.F."/>
            <person name="Lam T.T."/>
            <person name="Chang Q.C."/>
            <person name="Ding S.J."/>
            <person name="Wang X.J."/>
            <person name="Zhu J.G."/>
            <person name="Ruan X.D."/>
            <person name="Zhao L."/>
            <person name="Wei J.T."/>
            <person name="Ye R.Z."/>
            <person name="Que T.C."/>
            <person name="Du C.H."/>
            <person name="Zhou Y.H."/>
            <person name="Cheng J.X."/>
            <person name="Dai P.F."/>
            <person name="Guo W.B."/>
            <person name="Han X.H."/>
            <person name="Huang E.J."/>
            <person name="Li L.F."/>
            <person name="Wei W."/>
            <person name="Gao Y.C."/>
            <person name="Liu J.Z."/>
            <person name="Shao H.Z."/>
            <person name="Wang X."/>
            <person name="Wang C.C."/>
            <person name="Yang T.C."/>
            <person name="Huo Q.B."/>
            <person name="Li W."/>
            <person name="Chen H.Y."/>
            <person name="Chen S.E."/>
            <person name="Zhou L.G."/>
            <person name="Ni X.B."/>
            <person name="Tian J.H."/>
            <person name="Sheng Y."/>
            <person name="Liu T."/>
            <person name="Pan Y.S."/>
            <person name="Xia L.Y."/>
            <person name="Li J."/>
            <person name="Zhao F."/>
            <person name="Cao W.C."/>
        </authorList>
    </citation>
    <scope>NUCLEOTIDE SEQUENCE [LARGE SCALE GENOMIC DNA]</scope>
    <source>
        <strain evidence="1">Iper-2018</strain>
    </source>
</reference>
<organism evidence="1 2">
    <name type="scientific">Ixodes persulcatus</name>
    <name type="common">Taiga tick</name>
    <dbReference type="NCBI Taxonomy" id="34615"/>
    <lineage>
        <taxon>Eukaryota</taxon>
        <taxon>Metazoa</taxon>
        <taxon>Ecdysozoa</taxon>
        <taxon>Arthropoda</taxon>
        <taxon>Chelicerata</taxon>
        <taxon>Arachnida</taxon>
        <taxon>Acari</taxon>
        <taxon>Parasitiformes</taxon>
        <taxon>Ixodida</taxon>
        <taxon>Ixodoidea</taxon>
        <taxon>Ixodidae</taxon>
        <taxon>Ixodinae</taxon>
        <taxon>Ixodes</taxon>
    </lineage>
</organism>
<keyword evidence="2" id="KW-1185">Reference proteome</keyword>